<evidence type="ECO:0000313" key="8">
    <source>
        <dbReference type="Proteomes" id="UP001286313"/>
    </source>
</evidence>
<dbReference type="SUPFAM" id="SSF54373">
    <property type="entry name" value="FAD-linked reductases, C-terminal domain"/>
    <property type="match status" value="1"/>
</dbReference>
<feature type="domain" description="FAD dependent oxidoreductase" evidence="6">
    <location>
        <begin position="9"/>
        <end position="355"/>
    </location>
</feature>
<dbReference type="Proteomes" id="UP001286313">
    <property type="component" value="Unassembled WGS sequence"/>
</dbReference>
<keyword evidence="5" id="KW-0560">Oxidoreductase</keyword>
<dbReference type="SUPFAM" id="SSF51905">
    <property type="entry name" value="FAD/NAD(P)-binding domain"/>
    <property type="match status" value="1"/>
</dbReference>
<keyword evidence="8" id="KW-1185">Reference proteome</keyword>
<gene>
    <name evidence="7" type="ORF">Pcinc_003241</name>
</gene>
<evidence type="ECO:0000256" key="3">
    <source>
        <dbReference type="ARBA" id="ARBA00022630"/>
    </source>
</evidence>
<evidence type="ECO:0000256" key="4">
    <source>
        <dbReference type="ARBA" id="ARBA00022827"/>
    </source>
</evidence>
<dbReference type="Pfam" id="PF01266">
    <property type="entry name" value="DAO"/>
    <property type="match status" value="1"/>
</dbReference>
<dbReference type="PANTHER" id="PTHR10961:SF46">
    <property type="entry name" value="PEROXISOMAL SARCOSINE OXIDASE"/>
    <property type="match status" value="1"/>
</dbReference>
<dbReference type="EMBL" id="JAWQEG010000239">
    <property type="protein sequence ID" value="KAK3892935.1"/>
    <property type="molecule type" value="Genomic_DNA"/>
</dbReference>
<evidence type="ECO:0000256" key="1">
    <source>
        <dbReference type="ARBA" id="ARBA00001974"/>
    </source>
</evidence>
<dbReference type="InterPro" id="IPR036188">
    <property type="entry name" value="FAD/NAD-bd_sf"/>
</dbReference>
<dbReference type="InterPro" id="IPR045170">
    <property type="entry name" value="MTOX"/>
</dbReference>
<dbReference type="PANTHER" id="PTHR10961">
    <property type="entry name" value="PEROXISOMAL SARCOSINE OXIDASE"/>
    <property type="match status" value="1"/>
</dbReference>
<comment type="cofactor">
    <cofactor evidence="1">
        <name>FAD</name>
        <dbReference type="ChEBI" id="CHEBI:57692"/>
    </cofactor>
</comment>
<evidence type="ECO:0000259" key="6">
    <source>
        <dbReference type="Pfam" id="PF01266"/>
    </source>
</evidence>
<reference evidence="7" key="1">
    <citation type="submission" date="2023-10" db="EMBL/GenBank/DDBJ databases">
        <title>Genome assemblies of two species of porcelain crab, Petrolisthes cinctipes and Petrolisthes manimaculis (Anomura: Porcellanidae).</title>
        <authorList>
            <person name="Angst P."/>
        </authorList>
    </citation>
    <scope>NUCLEOTIDE SEQUENCE</scope>
    <source>
        <strain evidence="7">PB745_01</strain>
        <tissue evidence="7">Gill</tissue>
    </source>
</reference>
<dbReference type="Gene3D" id="3.50.50.60">
    <property type="entry name" value="FAD/NAD(P)-binding domain"/>
    <property type="match status" value="1"/>
</dbReference>
<dbReference type="GO" id="GO:0008115">
    <property type="term" value="F:sarcosine oxidase activity"/>
    <property type="evidence" value="ECO:0007669"/>
    <property type="project" value="TreeGrafter"/>
</dbReference>
<proteinExistence type="inferred from homology"/>
<evidence type="ECO:0000313" key="7">
    <source>
        <dbReference type="EMBL" id="KAK3892935.1"/>
    </source>
</evidence>
<dbReference type="GO" id="GO:0033514">
    <property type="term" value="P:L-lysine catabolic process to acetyl-CoA via L-pipecolate"/>
    <property type="evidence" value="ECO:0007669"/>
    <property type="project" value="TreeGrafter"/>
</dbReference>
<name>A0AAE1GHP1_PETCI</name>
<protein>
    <recommendedName>
        <fullName evidence="6">FAD dependent oxidoreductase domain-containing protein</fullName>
    </recommendedName>
</protein>
<dbReference type="AlphaFoldDB" id="A0AAE1GHP1"/>
<organism evidence="7 8">
    <name type="scientific">Petrolisthes cinctipes</name>
    <name type="common">Flat porcelain crab</name>
    <dbReference type="NCBI Taxonomy" id="88211"/>
    <lineage>
        <taxon>Eukaryota</taxon>
        <taxon>Metazoa</taxon>
        <taxon>Ecdysozoa</taxon>
        <taxon>Arthropoda</taxon>
        <taxon>Crustacea</taxon>
        <taxon>Multicrustacea</taxon>
        <taxon>Malacostraca</taxon>
        <taxon>Eumalacostraca</taxon>
        <taxon>Eucarida</taxon>
        <taxon>Decapoda</taxon>
        <taxon>Pleocyemata</taxon>
        <taxon>Anomura</taxon>
        <taxon>Galatheoidea</taxon>
        <taxon>Porcellanidae</taxon>
        <taxon>Petrolisthes</taxon>
    </lineage>
</organism>
<evidence type="ECO:0000256" key="5">
    <source>
        <dbReference type="ARBA" id="ARBA00023002"/>
    </source>
</evidence>
<dbReference type="InterPro" id="IPR006076">
    <property type="entry name" value="FAD-dep_OxRdtase"/>
</dbReference>
<sequence>MSQELKAEVVVVGAGIHGSSAALHLARAGKDTILLEKFPVPHARGSSHGQSRITRKANYAHPALTPIHGDSLNMWQSLQAQAGVTLFKPHSMLVIGTKEQKSLIDKIASTVKHLGETPQWADPKDINTKYRINFPDSSLAFMDPSAGILKADKCVMALQQLFRDAGGRLMDEWMVEDVVSVDEGVEVRGSLGVVRAGSVVLCPGPWAGPFLAKIGVHIPLKVERITVLYMKMLDPTTPTTIFIDFTETPHVYCVPQLEYPGMVKLAYHQGPVVDPDKRDIAVSDELRESIKKYMSKKYPGLCPEPAIEETCLYTVTPDGEFVLDRHPKHPNIVFACGFSGTGFKIAPAIGEELCRLVLGQPPKYNLQHFKADRFNNTLSSSKL</sequence>
<keyword evidence="3" id="KW-0285">Flavoprotein</keyword>
<dbReference type="GO" id="GO:0050031">
    <property type="term" value="F:L-pipecolate oxidase activity"/>
    <property type="evidence" value="ECO:0007669"/>
    <property type="project" value="TreeGrafter"/>
</dbReference>
<dbReference type="Gene3D" id="3.30.9.10">
    <property type="entry name" value="D-Amino Acid Oxidase, subunit A, domain 2"/>
    <property type="match status" value="1"/>
</dbReference>
<comment type="caution">
    <text evidence="7">The sequence shown here is derived from an EMBL/GenBank/DDBJ whole genome shotgun (WGS) entry which is preliminary data.</text>
</comment>
<evidence type="ECO:0000256" key="2">
    <source>
        <dbReference type="ARBA" id="ARBA00010989"/>
    </source>
</evidence>
<keyword evidence="4" id="KW-0274">FAD</keyword>
<dbReference type="GO" id="GO:0005777">
    <property type="term" value="C:peroxisome"/>
    <property type="evidence" value="ECO:0007669"/>
    <property type="project" value="TreeGrafter"/>
</dbReference>
<comment type="similarity">
    <text evidence="2">Belongs to the MSOX/MTOX family.</text>
</comment>
<accession>A0AAE1GHP1</accession>
<dbReference type="GO" id="GO:0050660">
    <property type="term" value="F:flavin adenine dinucleotide binding"/>
    <property type="evidence" value="ECO:0007669"/>
    <property type="project" value="InterPro"/>
</dbReference>